<dbReference type="RefSeq" id="WP_127083141.1">
    <property type="nucleotide sequence ID" value="NZ_RSCL01000012.1"/>
</dbReference>
<accession>A0A3S1CBB3</accession>
<dbReference type="EMBL" id="RSCL01000012">
    <property type="protein sequence ID" value="RUT03863.1"/>
    <property type="molecule type" value="Genomic_DNA"/>
</dbReference>
<reference evidence="1" key="1">
    <citation type="submission" date="2018-12" db="EMBL/GenBank/DDBJ databases">
        <authorList>
            <person name="Will S."/>
            <person name="Neumann-Schaal M."/>
            <person name="Henke P."/>
        </authorList>
    </citation>
    <scope>NUCLEOTIDE SEQUENCE</scope>
    <source>
        <strain evidence="1">PCC 7102</strain>
    </source>
</reference>
<evidence type="ECO:0000313" key="2">
    <source>
        <dbReference type="Proteomes" id="UP000271624"/>
    </source>
</evidence>
<sequence length="573" mass="66273">MAIWLITTGSSDVQLNSNNNWGSLYSKVNEKSPIQNCDEFYAPNIDKNTKLYPVPARVLGLVYQNHVANTEFKDLSFPLLDTFFEYFNRNGIQYPDKIIFLITDQQQIFNDVEKHSYAESPYWQDTCELKPILEKYIQNKYQIKELVHPQLIFASIDPQINPVTQISSGIDNWNDTLYLVEQSLSQELAKLQYNQAEDVYVSHQAGTPAISSAVQFVSLGKFSNVSFLVSSPYYDQNYDLKYDSQLIHSSNYWRGLQIQKAKQLILNGLPGAALEILDGIDNIDESVKRRLTQLVDVFNISNSLTKGQEYEPQVAMQRIIDALELVEIFFKNKNYIQGITLLCAAQETFLKAAIIYVLYKRYPQIQLQIDGKLVKLNTDEVIIWNKKGLGFVTDDTDYNGKKYPDNRLKNLMKVHKSKNIKEEKLNILRKLQFPTDNSNNNESLKKILEKLHKGDYGNFSVIGSNTGMLAWLCYLQPNFKPLMWGLLEWVSQYEREYEDDHRNQLMHNLLGVEAEEVIKYLLGTKQNSNYQDVLTVYQEEVKKHFLKVIIHFGLFVGNSQLQQELQDIANLLK</sequence>
<comment type="caution">
    <text evidence="1">The sequence shown here is derived from an EMBL/GenBank/DDBJ whole genome shotgun (WGS) entry which is preliminary data.</text>
</comment>
<protein>
    <recommendedName>
        <fullName evidence="3">CRISPR-associated protein</fullName>
    </recommendedName>
</protein>
<evidence type="ECO:0008006" key="3">
    <source>
        <dbReference type="Google" id="ProtNLM"/>
    </source>
</evidence>
<reference evidence="1" key="2">
    <citation type="journal article" date="2019" name="Genome Biol. Evol.">
        <title>Day and night: Metabolic profiles and evolutionary relationships of six axenic non-marine cyanobacteria.</title>
        <authorList>
            <person name="Will S.E."/>
            <person name="Henke P."/>
            <person name="Boedeker C."/>
            <person name="Huang S."/>
            <person name="Brinkmann H."/>
            <person name="Rohde M."/>
            <person name="Jarek M."/>
            <person name="Friedl T."/>
            <person name="Seufert S."/>
            <person name="Schumacher M."/>
            <person name="Overmann J."/>
            <person name="Neumann-Schaal M."/>
            <person name="Petersen J."/>
        </authorList>
    </citation>
    <scope>NUCLEOTIDE SEQUENCE [LARGE SCALE GENOMIC DNA]</scope>
    <source>
        <strain evidence="1">PCC 7102</strain>
    </source>
</reference>
<name>A0A3S1CBB3_9CYAN</name>
<organism evidence="1 2">
    <name type="scientific">Dulcicalothrix desertica PCC 7102</name>
    <dbReference type="NCBI Taxonomy" id="232991"/>
    <lineage>
        <taxon>Bacteria</taxon>
        <taxon>Bacillati</taxon>
        <taxon>Cyanobacteriota</taxon>
        <taxon>Cyanophyceae</taxon>
        <taxon>Nostocales</taxon>
        <taxon>Calotrichaceae</taxon>
        <taxon>Dulcicalothrix</taxon>
    </lineage>
</organism>
<keyword evidence="2" id="KW-1185">Reference proteome</keyword>
<dbReference type="AlphaFoldDB" id="A0A3S1CBB3"/>
<gene>
    <name evidence="1" type="ORF">DSM106972_047770</name>
</gene>
<evidence type="ECO:0000313" key="1">
    <source>
        <dbReference type="EMBL" id="RUT03863.1"/>
    </source>
</evidence>
<proteinExistence type="predicted"/>
<dbReference type="OrthoDB" id="428676at2"/>
<dbReference type="Proteomes" id="UP000271624">
    <property type="component" value="Unassembled WGS sequence"/>
</dbReference>